<sequence>MATLTIPANWQPSYGCLEENDWWLWGGLPEGAPTVLGNPDQITSCYPPGWAPAATYEATQCPPAFTSACRDGDSQVVTCCPTAQEFACRTTTSGEGLSSASCYSLYAKDIPATVRPEVVFPSNITTSTIVQGSPTEHLFALAILYTEPPKTTLSTALDNPTSPSTPSLASSSKVNVAVVAGASVGAAVGGFVLAFLVSTWVFKRRKHTGATGISPVNQKFAYPPLSRAELEPSHGSSELSSVKPPSELPTY</sequence>
<accession>A0ACC2JHG2</accession>
<dbReference type="EMBL" id="JAPUUL010001644">
    <property type="protein sequence ID" value="KAJ8126906.1"/>
    <property type="molecule type" value="Genomic_DNA"/>
</dbReference>
<evidence type="ECO:0000313" key="2">
    <source>
        <dbReference type="Proteomes" id="UP001153332"/>
    </source>
</evidence>
<proteinExistence type="predicted"/>
<organism evidence="1 2">
    <name type="scientific">Lasiodiplodia mahajangana</name>
    <dbReference type="NCBI Taxonomy" id="1108764"/>
    <lineage>
        <taxon>Eukaryota</taxon>
        <taxon>Fungi</taxon>
        <taxon>Dikarya</taxon>
        <taxon>Ascomycota</taxon>
        <taxon>Pezizomycotina</taxon>
        <taxon>Dothideomycetes</taxon>
        <taxon>Dothideomycetes incertae sedis</taxon>
        <taxon>Botryosphaeriales</taxon>
        <taxon>Botryosphaeriaceae</taxon>
        <taxon>Lasiodiplodia</taxon>
    </lineage>
</organism>
<evidence type="ECO:0000313" key="1">
    <source>
        <dbReference type="EMBL" id="KAJ8126906.1"/>
    </source>
</evidence>
<name>A0ACC2JHG2_9PEZI</name>
<keyword evidence="2" id="KW-1185">Reference proteome</keyword>
<comment type="caution">
    <text evidence="1">The sequence shown here is derived from an EMBL/GenBank/DDBJ whole genome shotgun (WGS) entry which is preliminary data.</text>
</comment>
<reference evidence="1" key="1">
    <citation type="submission" date="2022-12" db="EMBL/GenBank/DDBJ databases">
        <title>Genome Sequence of Lasiodiplodia mahajangana.</title>
        <authorList>
            <person name="Buettner E."/>
        </authorList>
    </citation>
    <scope>NUCLEOTIDE SEQUENCE</scope>
    <source>
        <strain evidence="1">VT137</strain>
    </source>
</reference>
<protein>
    <submittedName>
        <fullName evidence="1">Uncharacterized protein</fullName>
    </submittedName>
</protein>
<gene>
    <name evidence="1" type="ORF">O1611_g6732</name>
</gene>
<dbReference type="Proteomes" id="UP001153332">
    <property type="component" value="Unassembled WGS sequence"/>
</dbReference>